<proteinExistence type="predicted"/>
<dbReference type="RefSeq" id="WP_202855719.1">
    <property type="nucleotide sequence ID" value="NZ_JAEUGD010000023.1"/>
</dbReference>
<keyword evidence="3" id="KW-1185">Reference proteome</keyword>
<keyword evidence="1" id="KW-0812">Transmembrane</keyword>
<evidence type="ECO:0000256" key="1">
    <source>
        <dbReference type="SAM" id="Phobius"/>
    </source>
</evidence>
<dbReference type="EMBL" id="JAEUGD010000023">
    <property type="protein sequence ID" value="MBL6446177.1"/>
    <property type="molecule type" value="Genomic_DNA"/>
</dbReference>
<feature type="transmembrane region" description="Helical" evidence="1">
    <location>
        <begin position="122"/>
        <end position="142"/>
    </location>
</feature>
<feature type="transmembrane region" description="Helical" evidence="1">
    <location>
        <begin position="58"/>
        <end position="79"/>
    </location>
</feature>
<dbReference type="InterPro" id="IPR025635">
    <property type="entry name" value="DUF4293"/>
</dbReference>
<reference evidence="2" key="1">
    <citation type="submission" date="2021-01" db="EMBL/GenBank/DDBJ databases">
        <title>Fulvivirga kasyanovii gen. nov., sp nov., a novel member of the phylum Bacteroidetes isolated from seawater in a mussel farm.</title>
        <authorList>
            <person name="Zhao L.-H."/>
            <person name="Wang Z.-J."/>
        </authorList>
    </citation>
    <scope>NUCLEOTIDE SEQUENCE</scope>
    <source>
        <strain evidence="2">29W222</strain>
    </source>
</reference>
<feature type="transmembrane region" description="Helical" evidence="1">
    <location>
        <begin position="91"/>
        <end position="110"/>
    </location>
</feature>
<dbReference type="AlphaFoldDB" id="A0A937KBH9"/>
<evidence type="ECO:0000313" key="2">
    <source>
        <dbReference type="EMBL" id="MBL6446177.1"/>
    </source>
</evidence>
<keyword evidence="1" id="KW-1133">Transmembrane helix</keyword>
<dbReference type="Pfam" id="PF14126">
    <property type="entry name" value="DUF4293"/>
    <property type="match status" value="1"/>
</dbReference>
<evidence type="ECO:0000313" key="3">
    <source>
        <dbReference type="Proteomes" id="UP000614216"/>
    </source>
</evidence>
<sequence>MLQRIQTVFLLLVVVLMLLMLLFPLWTYQAEDGSLTYILTSFYLDAQEGTGAVTTKVYSPYVFVAVLAISAALVGIVEISSFKNRLLQMKLGALNSLFMAGAMGLSLYFASNLMDEKQLQYGWSYGMAIFFPAAAMICNVIANRFIRKDERLVRSVDRIR</sequence>
<comment type="caution">
    <text evidence="2">The sequence shown here is derived from an EMBL/GenBank/DDBJ whole genome shotgun (WGS) entry which is preliminary data.</text>
</comment>
<dbReference type="Proteomes" id="UP000614216">
    <property type="component" value="Unassembled WGS sequence"/>
</dbReference>
<feature type="transmembrane region" description="Helical" evidence="1">
    <location>
        <begin position="7"/>
        <end position="26"/>
    </location>
</feature>
<accession>A0A937KBH9</accession>
<keyword evidence="1" id="KW-0472">Membrane</keyword>
<protein>
    <submittedName>
        <fullName evidence="2">DUF4293 domain-containing protein</fullName>
    </submittedName>
</protein>
<organism evidence="2 3">
    <name type="scientific">Fulvivirga marina</name>
    <dbReference type="NCBI Taxonomy" id="2494733"/>
    <lineage>
        <taxon>Bacteria</taxon>
        <taxon>Pseudomonadati</taxon>
        <taxon>Bacteroidota</taxon>
        <taxon>Cytophagia</taxon>
        <taxon>Cytophagales</taxon>
        <taxon>Fulvivirgaceae</taxon>
        <taxon>Fulvivirga</taxon>
    </lineage>
</organism>
<gene>
    <name evidence="2" type="ORF">JMN32_07650</name>
</gene>
<name>A0A937KBH9_9BACT</name>